<evidence type="ECO:0000313" key="2">
    <source>
        <dbReference type="EMBL" id="PRQ48602.1"/>
    </source>
</evidence>
<dbReference type="EMBL" id="PDCK01000042">
    <property type="protein sequence ID" value="PRQ39138.1"/>
    <property type="molecule type" value="Genomic_DNA"/>
</dbReference>
<sequence>MYYSGLLLFFSLAKDAWICCVDMRSRRLLSLQTYSVSLSCILYSVVSSL</sequence>
<dbReference type="Gramene" id="PRQ39138">
    <property type="protein sequence ID" value="PRQ39138"/>
    <property type="gene ID" value="RchiOBHm_Chr4g0421751"/>
</dbReference>
<protein>
    <submittedName>
        <fullName evidence="1">Uncharacterized protein</fullName>
    </submittedName>
</protein>
<dbReference type="Proteomes" id="UP000238479">
    <property type="component" value="Chromosome 4"/>
</dbReference>
<evidence type="ECO:0000313" key="1">
    <source>
        <dbReference type="EMBL" id="PRQ39138.1"/>
    </source>
</evidence>
<organism evidence="1 3">
    <name type="scientific">Rosa chinensis</name>
    <name type="common">China rose</name>
    <dbReference type="NCBI Taxonomy" id="74649"/>
    <lineage>
        <taxon>Eukaryota</taxon>
        <taxon>Viridiplantae</taxon>
        <taxon>Streptophyta</taxon>
        <taxon>Embryophyta</taxon>
        <taxon>Tracheophyta</taxon>
        <taxon>Spermatophyta</taxon>
        <taxon>Magnoliopsida</taxon>
        <taxon>eudicotyledons</taxon>
        <taxon>Gunneridae</taxon>
        <taxon>Pentapetalae</taxon>
        <taxon>rosids</taxon>
        <taxon>fabids</taxon>
        <taxon>Rosales</taxon>
        <taxon>Rosaceae</taxon>
        <taxon>Rosoideae</taxon>
        <taxon>Rosoideae incertae sedis</taxon>
        <taxon>Rosa</taxon>
    </lineage>
</organism>
<dbReference type="Gramene" id="PRQ48602">
    <property type="protein sequence ID" value="PRQ48602"/>
    <property type="gene ID" value="RchiOBHm_Chr2g0112571"/>
</dbReference>
<dbReference type="AlphaFoldDB" id="A0A2P6QY63"/>
<reference evidence="1 3" key="1">
    <citation type="journal article" date="2018" name="Nat. Genet.">
        <title>The Rosa genome provides new insights in the design of modern roses.</title>
        <authorList>
            <person name="Bendahmane M."/>
        </authorList>
    </citation>
    <scope>NUCLEOTIDE SEQUENCE [LARGE SCALE GENOMIC DNA]</scope>
    <source>
        <strain evidence="3">cv. Old Blush</strain>
    </source>
</reference>
<comment type="caution">
    <text evidence="1">The sequence shown here is derived from an EMBL/GenBank/DDBJ whole genome shotgun (WGS) entry which is preliminary data.</text>
</comment>
<proteinExistence type="predicted"/>
<name>A0A2P6QY63_ROSCH</name>
<dbReference type="EMBL" id="PDCK01000040">
    <property type="protein sequence ID" value="PRQ48602.1"/>
    <property type="molecule type" value="Genomic_DNA"/>
</dbReference>
<evidence type="ECO:0000313" key="3">
    <source>
        <dbReference type="Proteomes" id="UP000238479"/>
    </source>
</evidence>
<accession>A0A2P6QY63</accession>
<dbReference type="Proteomes" id="UP000238479">
    <property type="component" value="Chromosome 2"/>
</dbReference>
<keyword evidence="3" id="KW-1185">Reference proteome</keyword>
<gene>
    <name evidence="2" type="ORF">RchiOBHm_Chr2g0112571</name>
    <name evidence="1" type="ORF">RchiOBHm_Chr4g0421751</name>
</gene>